<dbReference type="AlphaFoldDB" id="A4S8D1"/>
<reference evidence="2 3" key="1">
    <citation type="journal article" date="2007" name="Proc. Natl. Acad. Sci. U.S.A.">
        <title>The tiny eukaryote Ostreococcus provides genomic insights into the paradox of plankton speciation.</title>
        <authorList>
            <person name="Palenik B."/>
            <person name="Grimwood J."/>
            <person name="Aerts A."/>
            <person name="Rouze P."/>
            <person name="Salamov A."/>
            <person name="Putnam N."/>
            <person name="Dupont C."/>
            <person name="Jorgensen R."/>
            <person name="Derelle E."/>
            <person name="Rombauts S."/>
            <person name="Zhou K."/>
            <person name="Otillar R."/>
            <person name="Merchant S.S."/>
            <person name="Podell S."/>
            <person name="Gaasterland T."/>
            <person name="Napoli C."/>
            <person name="Gendler K."/>
            <person name="Manuell A."/>
            <person name="Tai V."/>
            <person name="Vallon O."/>
            <person name="Piganeau G."/>
            <person name="Jancek S."/>
            <person name="Heijde M."/>
            <person name="Jabbari K."/>
            <person name="Bowler C."/>
            <person name="Lohr M."/>
            <person name="Robbens S."/>
            <person name="Werner G."/>
            <person name="Dubchak I."/>
            <person name="Pazour G.J."/>
            <person name="Ren Q."/>
            <person name="Paulsen I."/>
            <person name="Delwiche C."/>
            <person name="Schmutz J."/>
            <person name="Rokhsar D."/>
            <person name="Van de Peer Y."/>
            <person name="Moreau H."/>
            <person name="Grigoriev I.V."/>
        </authorList>
    </citation>
    <scope>NUCLEOTIDE SEQUENCE [LARGE SCALE GENOMIC DNA]</scope>
    <source>
        <strain evidence="2 3">CCE9901</strain>
    </source>
</reference>
<proteinExistence type="predicted"/>
<dbReference type="GeneID" id="5005685"/>
<dbReference type="HOGENOM" id="CLU_916420_0_0_1"/>
<keyword evidence="1" id="KW-1133">Transmembrane helix</keyword>
<sequence>MRKRRARELTKRWLLLVLVCGSFLFAFLYPLPETKSSVHTVVILTVGNDRKLDDLHRLARDTVFSNTRSARISAQVLVYEGKFRPWFNTSTADDATVVQASREVERLRYGSHSFELFSGIYGASVKPRALRWLTQPDQAWIDFGWIIEPDVVFTGSWQTLFEKYESDSSDLIAFNTTFRYSNKTAWNHWPSCTYCRGLPNWCKQSALLPAFRISRNFAAAAVAHLSTSTRSSGHHEAFLPTFLTVNSDTFSFRDLGPDVAYMRWRPAFDFDAVPRLAPIRRDALYHPVKSLEMYRNLSQASLEA</sequence>
<evidence type="ECO:0000256" key="1">
    <source>
        <dbReference type="SAM" id="Phobius"/>
    </source>
</evidence>
<dbReference type="Proteomes" id="UP000001568">
    <property type="component" value="Chromosome 15"/>
</dbReference>
<name>A4S8D1_OSTLU</name>
<feature type="transmembrane region" description="Helical" evidence="1">
    <location>
        <begin position="12"/>
        <end position="31"/>
    </location>
</feature>
<evidence type="ECO:0000313" key="3">
    <source>
        <dbReference type="Proteomes" id="UP000001568"/>
    </source>
</evidence>
<keyword evidence="1" id="KW-0812">Transmembrane</keyword>
<protein>
    <submittedName>
        <fullName evidence="2">Uncharacterized protein</fullName>
    </submittedName>
</protein>
<dbReference type="OMA" id="VWSIARV"/>
<evidence type="ECO:0000313" key="2">
    <source>
        <dbReference type="EMBL" id="ABP00042.1"/>
    </source>
</evidence>
<dbReference type="EMBL" id="CP000595">
    <property type="protein sequence ID" value="ABP00042.1"/>
    <property type="molecule type" value="Genomic_DNA"/>
</dbReference>
<gene>
    <name evidence="2" type="ORF">OSTLU_27806</name>
</gene>
<dbReference type="RefSeq" id="XP_001421748.1">
    <property type="nucleotide sequence ID" value="XM_001421711.1"/>
</dbReference>
<keyword evidence="3" id="KW-1185">Reference proteome</keyword>
<organism evidence="2 3">
    <name type="scientific">Ostreococcus lucimarinus (strain CCE9901)</name>
    <dbReference type="NCBI Taxonomy" id="436017"/>
    <lineage>
        <taxon>Eukaryota</taxon>
        <taxon>Viridiplantae</taxon>
        <taxon>Chlorophyta</taxon>
        <taxon>Mamiellophyceae</taxon>
        <taxon>Mamiellales</taxon>
        <taxon>Bathycoccaceae</taxon>
        <taxon>Ostreococcus</taxon>
    </lineage>
</organism>
<dbReference type="KEGG" id="olu:OSTLU_27806"/>
<accession>A4S8D1</accession>
<keyword evidence="1" id="KW-0472">Membrane</keyword>
<dbReference type="Gramene" id="ABP00042">
    <property type="protein sequence ID" value="ABP00042"/>
    <property type="gene ID" value="OSTLU_27806"/>
</dbReference>
<dbReference type="OrthoDB" id="10442068at2759"/>
<dbReference type="eggNOG" id="ENOG502SU7H">
    <property type="taxonomic scope" value="Eukaryota"/>
</dbReference>